<dbReference type="EMBL" id="JAUSVS010000002">
    <property type="protein sequence ID" value="MDQ0463360.1"/>
    <property type="molecule type" value="Genomic_DNA"/>
</dbReference>
<reference evidence="1 2" key="1">
    <citation type="submission" date="2023-07" db="EMBL/GenBank/DDBJ databases">
        <title>Genomic Encyclopedia of Type Strains, Phase IV (KMG-IV): sequencing the most valuable type-strain genomes for metagenomic binning, comparative biology and taxonomic classification.</title>
        <authorList>
            <person name="Goeker M."/>
        </authorList>
    </citation>
    <scope>NUCLEOTIDE SEQUENCE [LARGE SCALE GENOMIC DNA]</scope>
    <source>
        <strain evidence="1 2">DSM 18695</strain>
    </source>
</reference>
<gene>
    <name evidence="1" type="ORF">QO010_001131</name>
</gene>
<keyword evidence="2" id="KW-1185">Reference proteome</keyword>
<name>A0ABU0IMX1_9CAUL</name>
<sequence>MGMGSVLKRAPFMQATGMIRFPSLTAPDGAACAACAREVNPA</sequence>
<comment type="caution">
    <text evidence="1">The sequence shown here is derived from an EMBL/GenBank/DDBJ whole genome shotgun (WGS) entry which is preliminary data.</text>
</comment>
<proteinExistence type="predicted"/>
<evidence type="ECO:0000313" key="2">
    <source>
        <dbReference type="Proteomes" id="UP001228905"/>
    </source>
</evidence>
<dbReference type="Proteomes" id="UP001228905">
    <property type="component" value="Unassembled WGS sequence"/>
</dbReference>
<evidence type="ECO:0000313" key="1">
    <source>
        <dbReference type="EMBL" id="MDQ0463360.1"/>
    </source>
</evidence>
<organism evidence="1 2">
    <name type="scientific">Caulobacter ginsengisoli</name>
    <dbReference type="NCBI Taxonomy" id="400775"/>
    <lineage>
        <taxon>Bacteria</taxon>
        <taxon>Pseudomonadati</taxon>
        <taxon>Pseudomonadota</taxon>
        <taxon>Alphaproteobacteria</taxon>
        <taxon>Caulobacterales</taxon>
        <taxon>Caulobacteraceae</taxon>
        <taxon>Caulobacter</taxon>
    </lineage>
</organism>
<protein>
    <submittedName>
        <fullName evidence="1">Uncharacterized protein</fullName>
    </submittedName>
</protein>
<accession>A0ABU0IMX1</accession>